<name>A0A4P2VEU6_9ARCH</name>
<reference evidence="12 13" key="1">
    <citation type="journal article" date="2019" name="ISME J.">
        <title>Isolation and characterization of a thermophilic sulfur- and iron-reducing thaumarchaeote from a terrestrial acidic hot spring.</title>
        <authorList>
            <person name="Kato S."/>
            <person name="Itoh T."/>
            <person name="Yuki M."/>
            <person name="Nagamori M."/>
            <person name="Ohnishi M."/>
            <person name="Uematsu K."/>
            <person name="Suzuki K."/>
            <person name="Takashina T."/>
            <person name="Ohkuma M."/>
        </authorList>
    </citation>
    <scope>NUCLEOTIDE SEQUENCE [LARGE SCALE GENOMIC DNA]</scope>
    <source>
        <strain evidence="12 13">NAS-02</strain>
    </source>
</reference>
<dbReference type="InterPro" id="IPR001650">
    <property type="entry name" value="Helicase_C-like"/>
</dbReference>
<keyword evidence="3" id="KW-0378">Hydrolase</keyword>
<comment type="similarity">
    <text evidence="9">Belongs to the Lhr helicase family. Lhr-Core subfamily.</text>
</comment>
<keyword evidence="6" id="KW-0238">DNA-binding</keyword>
<dbReference type="Pfam" id="PF08494">
    <property type="entry name" value="DEAD_assoc"/>
    <property type="match status" value="1"/>
</dbReference>
<dbReference type="GO" id="GO:0003677">
    <property type="term" value="F:DNA binding"/>
    <property type="evidence" value="ECO:0007669"/>
    <property type="project" value="UniProtKB-KW"/>
</dbReference>
<organism evidence="12 13">
    <name type="scientific">Conexivisphaera calida</name>
    <dbReference type="NCBI Taxonomy" id="1874277"/>
    <lineage>
        <taxon>Archaea</taxon>
        <taxon>Nitrososphaerota</taxon>
        <taxon>Conexivisphaeria</taxon>
        <taxon>Conexivisphaerales</taxon>
        <taxon>Conexivisphaeraceae</taxon>
        <taxon>Conexivisphaera</taxon>
    </lineage>
</organism>
<dbReference type="PROSITE" id="PS51194">
    <property type="entry name" value="HELICASE_CTER"/>
    <property type="match status" value="1"/>
</dbReference>
<feature type="domain" description="Helicase ATP-binding" evidence="10">
    <location>
        <begin position="20"/>
        <end position="208"/>
    </location>
</feature>
<dbReference type="PANTHER" id="PTHR47962">
    <property type="entry name" value="ATP-DEPENDENT HELICASE LHR-RELATED-RELATED"/>
    <property type="match status" value="1"/>
</dbReference>
<dbReference type="SMART" id="SM00487">
    <property type="entry name" value="DEXDc"/>
    <property type="match status" value="1"/>
</dbReference>
<dbReference type="CDD" id="cd18796">
    <property type="entry name" value="SF2_C_LHR"/>
    <property type="match status" value="1"/>
</dbReference>
<keyword evidence="5" id="KW-0067">ATP-binding</keyword>
<evidence type="ECO:0000256" key="8">
    <source>
        <dbReference type="ARBA" id="ARBA00023235"/>
    </source>
</evidence>
<accession>A0A4P2VEU6</accession>
<keyword evidence="2" id="KW-0227">DNA damage</keyword>
<dbReference type="PROSITE" id="PS51192">
    <property type="entry name" value="HELICASE_ATP_BIND_1"/>
    <property type="match status" value="1"/>
</dbReference>
<dbReference type="Proteomes" id="UP000509448">
    <property type="component" value="Chromosome"/>
</dbReference>
<dbReference type="Gene3D" id="3.40.50.300">
    <property type="entry name" value="P-loop containing nucleotide triphosphate hydrolases"/>
    <property type="match status" value="2"/>
</dbReference>
<keyword evidence="7" id="KW-0234">DNA repair</keyword>
<keyword evidence="13" id="KW-1185">Reference proteome</keyword>
<dbReference type="InterPro" id="IPR045628">
    <property type="entry name" value="Lhr_WH_dom"/>
</dbReference>
<dbReference type="Pfam" id="PF00271">
    <property type="entry name" value="Helicase_C"/>
    <property type="match status" value="1"/>
</dbReference>
<dbReference type="InterPro" id="IPR013701">
    <property type="entry name" value="Lhr-like_DEAD/DEAH_assoc"/>
</dbReference>
<evidence type="ECO:0000256" key="1">
    <source>
        <dbReference type="ARBA" id="ARBA00022741"/>
    </source>
</evidence>
<evidence type="ECO:0000256" key="9">
    <source>
        <dbReference type="ARBA" id="ARBA00093467"/>
    </source>
</evidence>
<evidence type="ECO:0000259" key="10">
    <source>
        <dbReference type="PROSITE" id="PS51192"/>
    </source>
</evidence>
<dbReference type="PIRSF" id="PIRSF037307">
    <property type="entry name" value="Lhr-like_helic_prd"/>
    <property type="match status" value="1"/>
</dbReference>
<dbReference type="NCBIfam" id="NF010338">
    <property type="entry name" value="PRK13767.1"/>
    <property type="match status" value="1"/>
</dbReference>
<keyword evidence="4 12" id="KW-0347">Helicase</keyword>
<dbReference type="GO" id="GO:0004386">
    <property type="term" value="F:helicase activity"/>
    <property type="evidence" value="ECO:0007669"/>
    <property type="project" value="UniProtKB-KW"/>
</dbReference>
<dbReference type="GO" id="GO:0006281">
    <property type="term" value="P:DNA repair"/>
    <property type="evidence" value="ECO:0007669"/>
    <property type="project" value="UniProtKB-KW"/>
</dbReference>
<protein>
    <submittedName>
        <fullName evidence="12">FIG003033: Helicase domain protein</fullName>
    </submittedName>
</protein>
<dbReference type="Pfam" id="PF00270">
    <property type="entry name" value="DEAD"/>
    <property type="match status" value="1"/>
</dbReference>
<evidence type="ECO:0000313" key="13">
    <source>
        <dbReference type="Proteomes" id="UP000509448"/>
    </source>
</evidence>
<dbReference type="AlphaFoldDB" id="A0A4P2VEU6"/>
<dbReference type="InterPro" id="IPR052511">
    <property type="entry name" value="ATP-dep_Helicase"/>
</dbReference>
<evidence type="ECO:0000256" key="7">
    <source>
        <dbReference type="ARBA" id="ARBA00023204"/>
    </source>
</evidence>
<dbReference type="KEGG" id="ccai:NAS2_1282"/>
<dbReference type="GO" id="GO:0016887">
    <property type="term" value="F:ATP hydrolysis activity"/>
    <property type="evidence" value="ECO:0007669"/>
    <property type="project" value="TreeGrafter"/>
</dbReference>
<dbReference type="InterPro" id="IPR014001">
    <property type="entry name" value="Helicase_ATP-bd"/>
</dbReference>
<dbReference type="PANTHER" id="PTHR47962:SF6">
    <property type="entry name" value="LARGE HELICASE-RELATED PROTEIN"/>
    <property type="match status" value="1"/>
</dbReference>
<keyword evidence="1" id="KW-0547">Nucleotide-binding</keyword>
<dbReference type="GO" id="GO:0140097">
    <property type="term" value="F:catalytic activity, acting on DNA"/>
    <property type="evidence" value="ECO:0007669"/>
    <property type="project" value="UniProtKB-ARBA"/>
</dbReference>
<keyword evidence="8" id="KW-0413">Isomerase</keyword>
<dbReference type="CDD" id="cd17922">
    <property type="entry name" value="DEXHc_LHR-like"/>
    <property type="match status" value="1"/>
</dbReference>
<evidence type="ECO:0000256" key="5">
    <source>
        <dbReference type="ARBA" id="ARBA00022840"/>
    </source>
</evidence>
<dbReference type="InterPro" id="IPR027417">
    <property type="entry name" value="P-loop_NTPase"/>
</dbReference>
<evidence type="ECO:0000313" key="12">
    <source>
        <dbReference type="EMBL" id="BBE42671.1"/>
    </source>
</evidence>
<evidence type="ECO:0000256" key="2">
    <source>
        <dbReference type="ARBA" id="ARBA00022763"/>
    </source>
</evidence>
<evidence type="ECO:0000256" key="6">
    <source>
        <dbReference type="ARBA" id="ARBA00023125"/>
    </source>
</evidence>
<sequence>MAKWVRDRYGGLTLPQRMAAVPISLGSHTLVAAPTGSGKTLAAFLPIISGLLRMHEDGKLGDSVYALYVSPLRALNNDVNKNLVAPLEEIGTIYGEMPIRVAVRTGDTPQSQRAKMLRHPPHILITTPETLSIALVAPKFGQLLSTVRWVVVDEIHELSGSKRGTHLSLSLERLEERARGFVRIGLSATVHPLDEVARFLTGYGDDGSERGCTVVDARFVKRTELRVRSPVDDPVHAPAEEVSSRMYSMLKSIIRRHRTTLIFTNTRSGAERVLYHLSKLGAADAEELATHHGSLSRDVRKDVEDRLKVGGLRAVVTSTSLELGIDIGSIDVVVQIGSPKSVSRLLQRVGRSGHSLERASRGILIAMDRDDIVEDAVMAAEALRGHLDRVHIPRRALDVLAQHLVGMSIERRWKVEDAYRVVRRSYPYRNLSIEELRDVLRYLGGGYEGLEGRKVYSKIWYDDEEGVFGRKRSIRPIYYGNVGTIPDEASITVRTKDGKWVGNLEEEFAERLSPGDVFVLGGRTFRFLKLRGATATVERAEGERPTVPSWFSELLPLSFDTAEAVGDFREEAFRRVAEGRGMISWLMEEYPVDRAAARAIASYFEAMDGFLRLLGVAERPSRRTVLVERYVSKEGKLYMIFHAMFGRRVNDALSRAYAYVASRRLGSNVLVIPGDSGFAVVLPRRAAGGAEWLPGALGPEDLRDTLIEAVKHTEMATMRFRHCATRSLMILRSYRGRETSISRRQANSQVLRRLAERIEGFPVLRETYREILEDVMDVENAESVLRDLRSGERKLVLMPEYDVPSPFSHGLIVSGYEDVVLMEDRKKLLEALHDSVMRKLEEAGLSSAHRESRAR</sequence>
<dbReference type="Pfam" id="PF19306">
    <property type="entry name" value="WHD_Lhr"/>
    <property type="match status" value="1"/>
</dbReference>
<evidence type="ECO:0000256" key="3">
    <source>
        <dbReference type="ARBA" id="ARBA00022801"/>
    </source>
</evidence>
<dbReference type="SUPFAM" id="SSF52540">
    <property type="entry name" value="P-loop containing nucleoside triphosphate hydrolases"/>
    <property type="match status" value="1"/>
</dbReference>
<dbReference type="SMART" id="SM00490">
    <property type="entry name" value="HELICc"/>
    <property type="match status" value="1"/>
</dbReference>
<proteinExistence type="inferred from homology"/>
<feature type="domain" description="Helicase C-terminal" evidence="11">
    <location>
        <begin position="249"/>
        <end position="398"/>
    </location>
</feature>
<dbReference type="InterPro" id="IPR017170">
    <property type="entry name" value="Lhr-like"/>
</dbReference>
<gene>
    <name evidence="12" type="ORF">NAS2_1282</name>
</gene>
<dbReference type="InterPro" id="IPR011545">
    <property type="entry name" value="DEAD/DEAH_box_helicase_dom"/>
</dbReference>
<evidence type="ECO:0000256" key="4">
    <source>
        <dbReference type="ARBA" id="ARBA00022806"/>
    </source>
</evidence>
<evidence type="ECO:0000259" key="11">
    <source>
        <dbReference type="PROSITE" id="PS51194"/>
    </source>
</evidence>
<dbReference type="EMBL" id="AP018732">
    <property type="protein sequence ID" value="BBE42671.1"/>
    <property type="molecule type" value="Genomic_DNA"/>
</dbReference>
<dbReference type="GO" id="GO:0005524">
    <property type="term" value="F:ATP binding"/>
    <property type="evidence" value="ECO:0007669"/>
    <property type="project" value="UniProtKB-KW"/>
</dbReference>